<feature type="compositionally biased region" description="Basic and acidic residues" evidence="1">
    <location>
        <begin position="395"/>
        <end position="413"/>
    </location>
</feature>
<reference evidence="2 3" key="1">
    <citation type="submission" date="2024-05" db="EMBL/GenBank/DDBJ databases">
        <title>The nuclear and mitochondrial genome assemblies of Tetragonisca angustula (Apidae: Meliponini), a tiny yet remarkable pollinator in the Neotropics.</title>
        <authorList>
            <person name="Ferrari R."/>
            <person name="Ricardo P.C."/>
            <person name="Dias F.C."/>
            <person name="Araujo N.S."/>
            <person name="Soares D.O."/>
            <person name="Zhou Q.-S."/>
            <person name="Zhu C.-D."/>
            <person name="Coutinho L."/>
            <person name="Airas M.C."/>
            <person name="Batista T.M."/>
        </authorList>
    </citation>
    <scope>NUCLEOTIDE SEQUENCE [LARGE SCALE GENOMIC DNA]</scope>
    <source>
        <strain evidence="2">ASF017062</strain>
        <tissue evidence="2">Abdomen</tissue>
    </source>
</reference>
<name>A0AAW0ZLC3_9HYME</name>
<gene>
    <name evidence="2" type="ORF">QLX08_008095</name>
</gene>
<dbReference type="Proteomes" id="UP001432146">
    <property type="component" value="Unassembled WGS sequence"/>
</dbReference>
<keyword evidence="3" id="KW-1185">Reference proteome</keyword>
<evidence type="ECO:0000313" key="2">
    <source>
        <dbReference type="EMBL" id="KAK9298597.1"/>
    </source>
</evidence>
<feature type="region of interest" description="Disordered" evidence="1">
    <location>
        <begin position="1"/>
        <end position="60"/>
    </location>
</feature>
<feature type="region of interest" description="Disordered" evidence="1">
    <location>
        <begin position="336"/>
        <end position="360"/>
    </location>
</feature>
<evidence type="ECO:0000313" key="3">
    <source>
        <dbReference type="Proteomes" id="UP001432146"/>
    </source>
</evidence>
<feature type="region of interest" description="Disordered" evidence="1">
    <location>
        <begin position="395"/>
        <end position="419"/>
    </location>
</feature>
<feature type="region of interest" description="Disordered" evidence="1">
    <location>
        <begin position="562"/>
        <end position="614"/>
    </location>
</feature>
<sequence>MPEPDDASKVGRGVKSHWEDYARSQTRRMSPTGKKARTSHHEPSKEANLIESDTSERSDDHCGYQRYTIENSMEMQLHVRVTSDAVRNLWKTGNGGNARQQFLQQRMRLQCCSKLQQPSEQSCQGKERQQQQFYYAVQYRPVILRTEYQAARTEAYGVRKHLPPALSPEVPEFFPKVPVMRHNSNKEQTANRVQYFPSLNERSYQNELFPYNRTYENSTAAIYQSTGVPLLSATDTTTTFIRPPQQWYQRVPPPPAQLQIPGGSSSNPIGCASVQPLRTATITHHPLQVQEKFLQTNPIPIPVYQHPIELYHETGQKRKNQGVDFKNLILLTRNAMRAHRGQSKSSQQKPSYLEGKNRSAKTESEVLQWLDKSHPPKTMEFNALATELRNFDGRSDRKTCIPRREKDGERMKSEVQGSSAKLISERDKNDTRNRRRLYRDVLTNASANQASLENVFEKRYDELEQQAMEQYRTSEESLALKYQELERQAMEQYKCCGGNAQEEGPVSHTLTDDKRVRESFKQNFKEENCYDGQKCPGFGKCSPVNTEEKKKGDTFLENQDNFAQTESANESDVPGRCLSDKNRRSNTLSRSLTTLSEELSRESKNTAKGASGDEINRSVSVRASSKRRLILVSPFEKESEAKLTRSTDLEEFYCITQANKNIFGYYNNSKVGQIGGGDENITIIQSPRTEVWLSGFWTT</sequence>
<proteinExistence type="predicted"/>
<dbReference type="EMBL" id="JAWNGG020000171">
    <property type="protein sequence ID" value="KAK9298597.1"/>
    <property type="molecule type" value="Genomic_DNA"/>
</dbReference>
<accession>A0AAW0ZLC3</accession>
<organism evidence="2 3">
    <name type="scientific">Tetragonisca angustula</name>
    <dbReference type="NCBI Taxonomy" id="166442"/>
    <lineage>
        <taxon>Eukaryota</taxon>
        <taxon>Metazoa</taxon>
        <taxon>Ecdysozoa</taxon>
        <taxon>Arthropoda</taxon>
        <taxon>Hexapoda</taxon>
        <taxon>Insecta</taxon>
        <taxon>Pterygota</taxon>
        <taxon>Neoptera</taxon>
        <taxon>Endopterygota</taxon>
        <taxon>Hymenoptera</taxon>
        <taxon>Apocrita</taxon>
        <taxon>Aculeata</taxon>
        <taxon>Apoidea</taxon>
        <taxon>Anthophila</taxon>
        <taxon>Apidae</taxon>
        <taxon>Tetragonisca</taxon>
    </lineage>
</organism>
<comment type="caution">
    <text evidence="2">The sequence shown here is derived from an EMBL/GenBank/DDBJ whole genome shotgun (WGS) entry which is preliminary data.</text>
</comment>
<dbReference type="AlphaFoldDB" id="A0AAW0ZLC3"/>
<feature type="compositionally biased region" description="Low complexity" evidence="1">
    <location>
        <begin position="585"/>
        <end position="597"/>
    </location>
</feature>
<evidence type="ECO:0000256" key="1">
    <source>
        <dbReference type="SAM" id="MobiDB-lite"/>
    </source>
</evidence>
<protein>
    <submittedName>
        <fullName evidence="2">Uncharacterized protein</fullName>
    </submittedName>
</protein>